<sequence length="114" mass="13328">MVEKVKVSREVKDARESLLKTWTLTEVFKSSTADHEVCHEHIKTLSKWNLENGDEGEGLMNLLLGNYILVETPEEKFNYFYDKYSKSHIQFEKDFLNGMPAVAEWFDLPVKGRE</sequence>
<accession>A0A4U2YVP1</accession>
<comment type="caution">
    <text evidence="1">The sequence shown here is derived from an EMBL/GenBank/DDBJ whole genome shotgun (WGS) entry which is preliminary data.</text>
</comment>
<reference evidence="1 2" key="1">
    <citation type="submission" date="2019-04" db="EMBL/GenBank/DDBJ databases">
        <title>Lysinibacillus genome sequencing.</title>
        <authorList>
            <person name="Dunlap C."/>
        </authorList>
    </citation>
    <scope>NUCLEOTIDE SEQUENCE [LARGE SCALE GENOMIC DNA]</scope>
    <source>
        <strain evidence="1 2">CCTCC AB 2010389</strain>
    </source>
</reference>
<dbReference type="EMBL" id="SZPU01000062">
    <property type="protein sequence ID" value="TKI65589.1"/>
    <property type="molecule type" value="Genomic_DNA"/>
</dbReference>
<evidence type="ECO:0000313" key="2">
    <source>
        <dbReference type="Proteomes" id="UP000308744"/>
    </source>
</evidence>
<proteinExistence type="predicted"/>
<dbReference type="Proteomes" id="UP000308744">
    <property type="component" value="Unassembled WGS sequence"/>
</dbReference>
<dbReference type="AlphaFoldDB" id="A0A4U2YVP1"/>
<dbReference type="RefSeq" id="WP_107896406.1">
    <property type="nucleotide sequence ID" value="NZ_PYWM01000020.1"/>
</dbReference>
<gene>
    <name evidence="1" type="ORF">FC756_16195</name>
</gene>
<organism evidence="1 2">
    <name type="scientific">Lysinibacillus mangiferihumi</name>
    <dbReference type="NCBI Taxonomy" id="1130819"/>
    <lineage>
        <taxon>Bacteria</taxon>
        <taxon>Bacillati</taxon>
        <taxon>Bacillota</taxon>
        <taxon>Bacilli</taxon>
        <taxon>Bacillales</taxon>
        <taxon>Bacillaceae</taxon>
        <taxon>Lysinibacillus</taxon>
    </lineage>
</organism>
<protein>
    <submittedName>
        <fullName evidence="1">Uncharacterized protein</fullName>
    </submittedName>
</protein>
<keyword evidence="2" id="KW-1185">Reference proteome</keyword>
<name>A0A4U2YVP1_9BACI</name>
<evidence type="ECO:0000313" key="1">
    <source>
        <dbReference type="EMBL" id="TKI65589.1"/>
    </source>
</evidence>